<keyword evidence="1" id="KW-0378">Hydrolase</keyword>
<dbReference type="OrthoDB" id="240576at2"/>
<dbReference type="GO" id="GO:0016787">
    <property type="term" value="F:hydrolase activity"/>
    <property type="evidence" value="ECO:0007669"/>
    <property type="project" value="UniProtKB-KW"/>
</dbReference>
<proteinExistence type="predicted"/>
<name>F5RAV9_METUF</name>
<dbReference type="EMBL" id="AFHG01000041">
    <property type="protein sequence ID" value="EGK72330.1"/>
    <property type="molecule type" value="Genomic_DNA"/>
</dbReference>
<accession>F5RAV9</accession>
<dbReference type="eggNOG" id="COG1029">
    <property type="taxonomic scope" value="Bacteria"/>
</dbReference>
<reference evidence="1 2" key="1">
    <citation type="journal article" date="2011" name="J. Bacteriol.">
        <title>Genome sequence of Methyloversatilis universalis FAM5T, a methylotrophic representative of the order Rhodocyclales.</title>
        <authorList>
            <person name="Kittichotirat W."/>
            <person name="Good N.M."/>
            <person name="Hall R."/>
            <person name="Bringel F."/>
            <person name="Lajus A."/>
            <person name="Medigue C."/>
            <person name="Smalley N.E."/>
            <person name="Beck D."/>
            <person name="Bumgarner R."/>
            <person name="Vuilleumier S."/>
            <person name="Kalyuzhnaya M.G."/>
        </authorList>
    </citation>
    <scope>NUCLEOTIDE SEQUENCE [LARGE SCALE GENOMIC DNA]</scope>
    <source>
        <strain evidence="2">ATCC BAA-1314 / JCM 13912 / FAM5</strain>
    </source>
</reference>
<protein>
    <submittedName>
        <fullName evidence="1">Formyltransferase/hydrolase complex Fhc subunit B</fullName>
    </submittedName>
</protein>
<keyword evidence="1" id="KW-0808">Transferase</keyword>
<dbReference type="STRING" id="1000565.METUNv1_01446"/>
<dbReference type="AlphaFoldDB" id="F5RAV9"/>
<sequence>MTNEASSTVVTEVACPFCGLACDDLSVDTAGEALAVVGGGCAKAQAGFARLGVSHDGASARVGGQPASLEAACAEVARRVKASAQPVFAGMALDVGGMREVMELADAAGGVVDHLYSEIGWRSTRVVQDVGYVTTTLAEVKNRADLIVLVGTDVVSKASRFFERYVWNDEAMFEPAPAARRIVYLGGGLNTAAGQSPDGRAADVFDFDRARMPEALSTLNALLAKQPVSEAAPLGIELARWQALVEALRAAKYSVLVWMAGDFEPAQVDLNINAIMSAVRALNVTTRSNGLGLGGADGELNASMVHAWQTGYPMRTSFASGIPLYDPVHNGTARLVEQGETDTVVWISALNDKTPPPPEAKVVIAPPTLKLEHEPEVFIPVSTPGVHHVGHFFRGDKGAALPLRALRATRLPSAAKVAAAITAQLKEVSA</sequence>
<evidence type="ECO:0000313" key="1">
    <source>
        <dbReference type="EMBL" id="EGK72330.1"/>
    </source>
</evidence>
<organism evidence="1 2">
    <name type="scientific">Methyloversatilis universalis (strain ATCC BAA-1314 / DSM 25237 / JCM 13912 / CCUG 52030 / FAM5)</name>
    <dbReference type="NCBI Taxonomy" id="1000565"/>
    <lineage>
        <taxon>Bacteria</taxon>
        <taxon>Pseudomonadati</taxon>
        <taxon>Pseudomonadota</taxon>
        <taxon>Betaproteobacteria</taxon>
        <taxon>Nitrosomonadales</taxon>
        <taxon>Sterolibacteriaceae</taxon>
        <taxon>Methyloversatilis</taxon>
    </lineage>
</organism>
<dbReference type="GO" id="GO:0016740">
    <property type="term" value="F:transferase activity"/>
    <property type="evidence" value="ECO:0007669"/>
    <property type="project" value="UniProtKB-KW"/>
</dbReference>
<dbReference type="SUPFAM" id="SSF53706">
    <property type="entry name" value="Formate dehydrogenase/DMSO reductase, domains 1-3"/>
    <property type="match status" value="1"/>
</dbReference>
<gene>
    <name evidence="1" type="ORF">METUNv1_01446</name>
</gene>
<keyword evidence="2" id="KW-1185">Reference proteome</keyword>
<evidence type="ECO:0000313" key="2">
    <source>
        <dbReference type="Proteomes" id="UP000005019"/>
    </source>
</evidence>
<comment type="caution">
    <text evidence="1">The sequence shown here is derived from an EMBL/GenBank/DDBJ whole genome shotgun (WGS) entry which is preliminary data.</text>
</comment>
<dbReference type="RefSeq" id="WP_008060284.1">
    <property type="nucleotide sequence ID" value="NZ_AFHG01000041.1"/>
</dbReference>
<dbReference type="Proteomes" id="UP000005019">
    <property type="component" value="Unassembled WGS sequence"/>
</dbReference>